<dbReference type="KEGG" id="pprf:DPRO_1153"/>
<dbReference type="EMBL" id="LT907975">
    <property type="protein sequence ID" value="SOB58038.1"/>
    <property type="molecule type" value="Genomic_DNA"/>
</dbReference>
<reference evidence="2" key="1">
    <citation type="submission" date="2017-09" db="EMBL/GenBank/DDBJ databases">
        <authorList>
            <person name="Regsiter A."/>
            <person name="William W."/>
        </authorList>
    </citation>
    <scope>NUCLEOTIDE SEQUENCE [LARGE SCALE GENOMIC DNA]</scope>
    <source>
        <strain evidence="2">500-1</strain>
    </source>
</reference>
<keyword evidence="2" id="KW-1185">Reference proteome</keyword>
<accession>A0A2C8F6N8</accession>
<protein>
    <submittedName>
        <fullName evidence="1">Uncharacterized protein</fullName>
    </submittedName>
</protein>
<evidence type="ECO:0000313" key="2">
    <source>
        <dbReference type="Proteomes" id="UP000219215"/>
    </source>
</evidence>
<evidence type="ECO:0000313" key="1">
    <source>
        <dbReference type="EMBL" id="SOB58038.1"/>
    </source>
</evidence>
<organism evidence="1 2">
    <name type="scientific">Pseudodesulfovibrio profundus</name>
    <dbReference type="NCBI Taxonomy" id="57320"/>
    <lineage>
        <taxon>Bacteria</taxon>
        <taxon>Pseudomonadati</taxon>
        <taxon>Thermodesulfobacteriota</taxon>
        <taxon>Desulfovibrionia</taxon>
        <taxon>Desulfovibrionales</taxon>
        <taxon>Desulfovibrionaceae</taxon>
    </lineage>
</organism>
<name>A0A2C8F6N8_9BACT</name>
<proteinExistence type="predicted"/>
<sequence>MGGGALAPSFFSFHVPLGFSWLDSGGPCGGGGIFVETDCGKSVVQKEAVSM</sequence>
<dbReference type="Proteomes" id="UP000219215">
    <property type="component" value="Chromosome DPRO"/>
</dbReference>
<dbReference type="AlphaFoldDB" id="A0A2C8F6N8"/>
<gene>
    <name evidence="1" type="ORF">DPRO_1153</name>
</gene>